<evidence type="ECO:0000259" key="2">
    <source>
        <dbReference type="SMART" id="SM00014"/>
    </source>
</evidence>
<feature type="transmembrane region" description="Helical" evidence="1">
    <location>
        <begin position="133"/>
        <end position="159"/>
    </location>
</feature>
<dbReference type="AlphaFoldDB" id="A0A0F0LI75"/>
<dbReference type="EMBL" id="JYIX01000039">
    <property type="protein sequence ID" value="KJL31226.1"/>
    <property type="molecule type" value="Genomic_DNA"/>
</dbReference>
<accession>A0A0F0LI75</accession>
<dbReference type="PANTHER" id="PTHR14969:SF13">
    <property type="entry name" value="AT30094P"/>
    <property type="match status" value="1"/>
</dbReference>
<dbReference type="Gene3D" id="1.20.144.10">
    <property type="entry name" value="Phosphatidic acid phosphatase type 2/haloperoxidase"/>
    <property type="match status" value="1"/>
</dbReference>
<protein>
    <submittedName>
        <fullName evidence="3">PAP2 superfamily protein</fullName>
    </submittedName>
</protein>
<evidence type="ECO:0000313" key="3">
    <source>
        <dbReference type="EMBL" id="KJL31226.1"/>
    </source>
</evidence>
<keyword evidence="1" id="KW-0812">Transmembrane</keyword>
<proteinExistence type="predicted"/>
<dbReference type="InterPro" id="IPR000326">
    <property type="entry name" value="PAP2/HPO"/>
</dbReference>
<keyword evidence="4" id="KW-1185">Reference proteome</keyword>
<gene>
    <name evidence="3" type="ORF">RS86_03342</name>
</gene>
<dbReference type="Pfam" id="PF01569">
    <property type="entry name" value="PAP2"/>
    <property type="match status" value="1"/>
</dbReference>
<dbReference type="InterPro" id="IPR036938">
    <property type="entry name" value="PAP2/HPO_sf"/>
</dbReference>
<dbReference type="PATRIC" id="fig|582680.6.peg.3429"/>
<keyword evidence="1" id="KW-1133">Transmembrane helix</keyword>
<feature type="transmembrane region" description="Helical" evidence="1">
    <location>
        <begin position="171"/>
        <end position="194"/>
    </location>
</feature>
<evidence type="ECO:0000256" key="1">
    <source>
        <dbReference type="SAM" id="Phobius"/>
    </source>
</evidence>
<feature type="domain" description="Phosphatidic acid phosphatase type 2/haloperoxidase" evidence="2">
    <location>
        <begin position="87"/>
        <end position="190"/>
    </location>
</feature>
<name>A0A0F0LI75_9MICO</name>
<dbReference type="PANTHER" id="PTHR14969">
    <property type="entry name" value="SPHINGOSINE-1-PHOSPHATE PHOSPHOHYDROLASE"/>
    <property type="match status" value="1"/>
</dbReference>
<evidence type="ECO:0000313" key="4">
    <source>
        <dbReference type="Proteomes" id="UP000033740"/>
    </source>
</evidence>
<feature type="transmembrane region" description="Helical" evidence="1">
    <location>
        <begin position="87"/>
        <end position="104"/>
    </location>
</feature>
<reference evidence="3 4" key="1">
    <citation type="submission" date="2015-02" db="EMBL/GenBank/DDBJ databases">
        <title>Draft genome sequences of ten Microbacterium spp. with emphasis on heavy metal contaminated environments.</title>
        <authorList>
            <person name="Corretto E."/>
        </authorList>
    </citation>
    <scope>NUCLEOTIDE SEQUENCE [LARGE SCALE GENOMIC DNA]</scope>
    <source>
        <strain evidence="3 4">ARN176</strain>
    </source>
</reference>
<dbReference type="RefSeq" id="WP_045273392.1">
    <property type="nucleotide sequence ID" value="NZ_JYIX01000039.1"/>
</dbReference>
<dbReference type="SMART" id="SM00014">
    <property type="entry name" value="acidPPc"/>
    <property type="match status" value="1"/>
</dbReference>
<dbReference type="Proteomes" id="UP000033740">
    <property type="component" value="Unassembled WGS sequence"/>
</dbReference>
<feature type="transmembrane region" description="Helical" evidence="1">
    <location>
        <begin position="49"/>
        <end position="80"/>
    </location>
</feature>
<keyword evidence="1" id="KW-0472">Membrane</keyword>
<comment type="caution">
    <text evidence="3">The sequence shown here is derived from an EMBL/GenBank/DDBJ whole genome shotgun (WGS) entry which is preliminary data.</text>
</comment>
<dbReference type="SUPFAM" id="SSF48317">
    <property type="entry name" value="Acid phosphatase/Vanadium-dependent haloperoxidase"/>
    <property type="match status" value="1"/>
</dbReference>
<organism evidence="3 4">
    <name type="scientific">Microbacterium azadirachtae</name>
    <dbReference type="NCBI Taxonomy" id="582680"/>
    <lineage>
        <taxon>Bacteria</taxon>
        <taxon>Bacillati</taxon>
        <taxon>Actinomycetota</taxon>
        <taxon>Actinomycetes</taxon>
        <taxon>Micrococcales</taxon>
        <taxon>Microbacteriaceae</taxon>
        <taxon>Microbacterium</taxon>
    </lineage>
</organism>
<sequence length="217" mass="22794">MTRRLALVLGIVGVAIAVATAVVLATSPAVIVSLDDAWNLEMVEWRGSVLVGWALVMNVLGGGWVATILTPLLIAALAWLVRGWRGALFALIAFAVSAGIVQLVKKALGRARPQDLLIASDFGSFPSGHTANAAALAVVLWFLFPTLWVAIGGAVWTAAMGFSRTVLSVHWFSDTVGGALIGAGAAFLAAAVLWRWVRLPPVLDGVEARDPRADPPR</sequence>
<dbReference type="STRING" id="582680.RS86_03342"/>